<dbReference type="PROSITE" id="PS50915">
    <property type="entry name" value="CRYSTALLIN_BETA_GAMMA"/>
    <property type="match status" value="1"/>
</dbReference>
<dbReference type="InterPro" id="IPR029055">
    <property type="entry name" value="Ntn_hydrolases_N"/>
</dbReference>
<evidence type="ECO:0000313" key="6">
    <source>
        <dbReference type="Proteomes" id="UP000028681"/>
    </source>
</evidence>
<feature type="transmembrane region" description="Helical" evidence="3">
    <location>
        <begin position="27"/>
        <end position="50"/>
    </location>
</feature>
<dbReference type="Gene3D" id="3.60.20.10">
    <property type="entry name" value="Glutamine Phosphoribosylpyrophosphate, subunit 1, domain 1"/>
    <property type="match status" value="1"/>
</dbReference>
<organism evidence="5 6">
    <name type="scientific">Edwardsiella anguillarum ET080813</name>
    <dbReference type="NCBI Taxonomy" id="667120"/>
    <lineage>
        <taxon>Bacteria</taxon>
        <taxon>Pseudomonadati</taxon>
        <taxon>Pseudomonadota</taxon>
        <taxon>Gammaproteobacteria</taxon>
        <taxon>Enterobacterales</taxon>
        <taxon>Hafniaceae</taxon>
        <taxon>Edwardsiella</taxon>
    </lineage>
</organism>
<evidence type="ECO:0000256" key="2">
    <source>
        <dbReference type="ARBA" id="ARBA00022737"/>
    </source>
</evidence>
<dbReference type="InterPro" id="IPR001064">
    <property type="entry name" value="Beta/gamma_crystallin"/>
</dbReference>
<keyword evidence="3" id="KW-1133">Transmembrane helix</keyword>
<name>A0A076LTP9_9GAMM</name>
<reference evidence="5 6" key="1">
    <citation type="journal article" date="2012" name="PLoS ONE">
        <title>Edwardsiella comparative phylogenomics reveal the new intra/inter-species taxonomic relationships, virulence evolution and niche adaptation mechanisms.</title>
        <authorList>
            <person name="Yang M."/>
            <person name="Lv Y."/>
            <person name="Xiao J."/>
            <person name="Wu H."/>
            <person name="Zheng H."/>
            <person name="Liu Q."/>
            <person name="Zhang Y."/>
            <person name="Wang Q."/>
        </authorList>
    </citation>
    <scope>NUCLEOTIDE SEQUENCE [LARGE SCALE GENOMIC DNA]</scope>
    <source>
        <strain evidence="6">080813</strain>
    </source>
</reference>
<dbReference type="SUPFAM" id="SSF56235">
    <property type="entry name" value="N-terminal nucleophile aminohydrolases (Ntn hydrolases)"/>
    <property type="match status" value="1"/>
</dbReference>
<dbReference type="Pfam" id="PF00030">
    <property type="entry name" value="Crystall"/>
    <property type="match status" value="1"/>
</dbReference>
<evidence type="ECO:0000256" key="3">
    <source>
        <dbReference type="SAM" id="Phobius"/>
    </source>
</evidence>
<dbReference type="SMART" id="SM00247">
    <property type="entry name" value="XTALbg"/>
    <property type="match status" value="1"/>
</dbReference>
<protein>
    <recommendedName>
        <fullName evidence="4">Beta/gamma crystallin 'Greek key' domain-containing protein</fullName>
    </recommendedName>
</protein>
<sequence length="427" mass="47431">MNITNIGFAARLYVSIQMREVWNMKELNIFIFSVLITSFNANATFSLVAYDESSGIYGVAFASCVYLPPNIDITDKVNALTPIGTITTQATVNFNNINLSNGKDMILRNVRGNQILEWLYDHDQDGTEGRDSRQFLILSNPSSGPVEGYVFTGDEVPSVKGSIIRDNLVIAGNTLHSNTLNAMLDGYMEQRDFFVEKLLSGLTSVRDRGLGDLRCDGTSSYTAFIKINDRSWFYNSRDIDEDAVSGLEKIINGRQKPRVCLNLVSGTAFLANIDIKGSGHYVGPYGVGSKVCDDAKPRDIFTPQLNIVAGAHKTCPSVAIGEYTEIVNYDAWGTTFSPHCILKNDHLEVYADPHQKGESLNILQDISDLSQYNFSKRISSFAIPHGWTVRFFEDKNFSGNYYTRVEGDTEASAFDNKASSVRILSRE</sequence>
<comment type="similarity">
    <text evidence="1">Belongs to the beta/gamma-crystallin family.</text>
</comment>
<proteinExistence type="inferred from homology"/>
<feature type="domain" description="Beta/gamma crystallin 'Greek key'" evidence="4">
    <location>
        <begin position="387"/>
        <end position="425"/>
    </location>
</feature>
<dbReference type="EMBL" id="CP006664">
    <property type="protein sequence ID" value="AIJ10042.1"/>
    <property type="molecule type" value="Genomic_DNA"/>
</dbReference>
<dbReference type="KEGG" id="ete:ETEE_3622"/>
<dbReference type="Pfam" id="PF06267">
    <property type="entry name" value="DUF1028"/>
    <property type="match status" value="1"/>
</dbReference>
<dbReference type="InterPro" id="IPR011024">
    <property type="entry name" value="G_crystallin-like"/>
</dbReference>
<keyword evidence="2" id="KW-0677">Repeat</keyword>
<accession>A0A076LTP9</accession>
<dbReference type="SUPFAM" id="SSF49695">
    <property type="entry name" value="gamma-Crystallin-like"/>
    <property type="match status" value="1"/>
</dbReference>
<dbReference type="HOGENOM" id="CLU_056906_0_0_6"/>
<dbReference type="AlphaFoldDB" id="A0A076LTP9"/>
<gene>
    <name evidence="5" type="ORF">ETEE_3622</name>
</gene>
<dbReference type="Gene3D" id="2.60.20.10">
    <property type="entry name" value="Crystallins"/>
    <property type="match status" value="1"/>
</dbReference>
<keyword evidence="3" id="KW-0472">Membrane</keyword>
<evidence type="ECO:0000259" key="4">
    <source>
        <dbReference type="PROSITE" id="PS50915"/>
    </source>
</evidence>
<dbReference type="InterPro" id="IPR010430">
    <property type="entry name" value="DUF1028"/>
</dbReference>
<dbReference type="Proteomes" id="UP000028681">
    <property type="component" value="Chromosome"/>
</dbReference>
<evidence type="ECO:0000256" key="1">
    <source>
        <dbReference type="ARBA" id="ARBA00009646"/>
    </source>
</evidence>
<evidence type="ECO:0000313" key="5">
    <source>
        <dbReference type="EMBL" id="AIJ10042.1"/>
    </source>
</evidence>
<keyword evidence="3" id="KW-0812">Transmembrane</keyword>